<evidence type="ECO:0000256" key="4">
    <source>
        <dbReference type="ARBA" id="ARBA00023002"/>
    </source>
</evidence>
<name>A0A067NF75_PLEO1</name>
<sequence length="179" mass="18796">MTSIITGTAQAAHSALASLLANAQIKPGESIPEDIKVKENDAMAAEAFKLVGTNVIVGVPGAFTGTCSAQVPKYIQSLEKFKEKGVNNVFVVAANDVFVMKAWKEQLAASGTGVRFIADDKGELVSRLGLIFDASPLLGSPRAKRFVLITDGPVVRTVAVEEDPSQVTITAADVILAQL</sequence>
<reference evidence="10" key="1">
    <citation type="journal article" date="2014" name="Proc. Natl. Acad. Sci. U.S.A.">
        <title>Extensive sampling of basidiomycete genomes demonstrates inadequacy of the white-rot/brown-rot paradigm for wood decay fungi.</title>
        <authorList>
            <person name="Riley R."/>
            <person name="Salamov A.A."/>
            <person name="Brown D.W."/>
            <person name="Nagy L.G."/>
            <person name="Floudas D."/>
            <person name="Held B.W."/>
            <person name="Levasseur A."/>
            <person name="Lombard V."/>
            <person name="Morin E."/>
            <person name="Otillar R."/>
            <person name="Lindquist E.A."/>
            <person name="Sun H."/>
            <person name="LaButti K.M."/>
            <person name="Schmutz J."/>
            <person name="Jabbour D."/>
            <person name="Luo H."/>
            <person name="Baker S.E."/>
            <person name="Pisabarro A.G."/>
            <person name="Walton J.D."/>
            <person name="Blanchette R.A."/>
            <person name="Henrissat B."/>
            <person name="Martin F."/>
            <person name="Cullen D."/>
            <person name="Hibbett D.S."/>
            <person name="Grigoriev I.V."/>
        </authorList>
    </citation>
    <scope>NUCLEOTIDE SEQUENCE [LARGE SCALE GENOMIC DNA]</scope>
    <source>
        <strain evidence="10">PC15</strain>
    </source>
</reference>
<accession>A0A067NF75</accession>
<dbReference type="GO" id="GO:0045454">
    <property type="term" value="P:cell redox homeostasis"/>
    <property type="evidence" value="ECO:0007669"/>
    <property type="project" value="TreeGrafter"/>
</dbReference>
<dbReference type="SUPFAM" id="SSF52833">
    <property type="entry name" value="Thioredoxin-like"/>
    <property type="match status" value="1"/>
</dbReference>
<dbReference type="InterPro" id="IPR013740">
    <property type="entry name" value="Redoxin"/>
</dbReference>
<dbReference type="FunCoup" id="A0A067NF75">
    <property type="interactions" value="211"/>
</dbReference>
<comment type="similarity">
    <text evidence="1 7">Belongs to the peroxiredoxin family. Prx5 subfamily.</text>
</comment>
<dbReference type="Proteomes" id="UP000027073">
    <property type="component" value="Unassembled WGS sequence"/>
</dbReference>
<dbReference type="PANTHER" id="PTHR10430:SF39">
    <property type="entry name" value="PEROXISOMAL MEMBRANE ASSOCIATED PROTEIN 20"/>
    <property type="match status" value="1"/>
</dbReference>
<feature type="domain" description="Redoxin" evidence="8">
    <location>
        <begin position="52"/>
        <end position="168"/>
    </location>
</feature>
<dbReference type="EMBL" id="KL198014">
    <property type="protein sequence ID" value="KDQ22752.1"/>
    <property type="molecule type" value="Genomic_DNA"/>
</dbReference>
<dbReference type="Pfam" id="PF08534">
    <property type="entry name" value="Redoxin"/>
    <property type="match status" value="1"/>
</dbReference>
<dbReference type="Gene3D" id="3.40.30.10">
    <property type="entry name" value="Glutaredoxin"/>
    <property type="match status" value="1"/>
</dbReference>
<dbReference type="PANTHER" id="PTHR10430">
    <property type="entry name" value="PEROXIREDOXIN"/>
    <property type="match status" value="1"/>
</dbReference>
<dbReference type="HOGENOM" id="CLU_072440_3_1_1"/>
<protein>
    <recommendedName>
        <fullName evidence="8">Redoxin domain-containing protein</fullName>
    </recommendedName>
</protein>
<evidence type="ECO:0000256" key="2">
    <source>
        <dbReference type="ARBA" id="ARBA00022559"/>
    </source>
</evidence>
<evidence type="ECO:0000313" key="10">
    <source>
        <dbReference type="Proteomes" id="UP000027073"/>
    </source>
</evidence>
<feature type="active site" description="Cysteine sulfenic acid (-SOH) intermediate" evidence="6">
    <location>
        <position position="67"/>
    </location>
</feature>
<dbReference type="GO" id="GO:0008379">
    <property type="term" value="F:thioredoxin peroxidase activity"/>
    <property type="evidence" value="ECO:0007669"/>
    <property type="project" value="InterPro"/>
</dbReference>
<dbReference type="GO" id="GO:0005777">
    <property type="term" value="C:peroxisome"/>
    <property type="evidence" value="ECO:0007669"/>
    <property type="project" value="TreeGrafter"/>
</dbReference>
<gene>
    <name evidence="9" type="ORF">PLEOSDRAFT_1051082</name>
</gene>
<evidence type="ECO:0000259" key="8">
    <source>
        <dbReference type="Pfam" id="PF08534"/>
    </source>
</evidence>
<evidence type="ECO:0000256" key="6">
    <source>
        <dbReference type="PIRSR" id="PIRSR637944-1"/>
    </source>
</evidence>
<keyword evidence="3 7" id="KW-0049">Antioxidant</keyword>
<keyword evidence="5 7" id="KW-0676">Redox-active center</keyword>
<evidence type="ECO:0000256" key="5">
    <source>
        <dbReference type="ARBA" id="ARBA00023284"/>
    </source>
</evidence>
<dbReference type="VEuPathDB" id="FungiDB:PLEOSDRAFT_1051082"/>
<dbReference type="AlphaFoldDB" id="A0A067NF75"/>
<evidence type="ECO:0000256" key="7">
    <source>
        <dbReference type="RuleBase" id="RU366011"/>
    </source>
</evidence>
<evidence type="ECO:0000256" key="1">
    <source>
        <dbReference type="ARBA" id="ARBA00010505"/>
    </source>
</evidence>
<dbReference type="CDD" id="cd03013">
    <property type="entry name" value="PRX5_like"/>
    <property type="match status" value="1"/>
</dbReference>
<evidence type="ECO:0000256" key="3">
    <source>
        <dbReference type="ARBA" id="ARBA00022862"/>
    </source>
</evidence>
<dbReference type="GO" id="GO:0042744">
    <property type="term" value="P:hydrogen peroxide catabolic process"/>
    <property type="evidence" value="ECO:0007669"/>
    <property type="project" value="TreeGrafter"/>
</dbReference>
<dbReference type="InterPro" id="IPR037944">
    <property type="entry name" value="PRX5-like"/>
</dbReference>
<comment type="function">
    <text evidence="7">Thiol-specific peroxidase that catalyzes the reduction of hydrogen peroxide and organic hydroperoxides to water and alcohols, respectively. Plays a role in cell protection against oxidative stress by detoxifying peroxides.</text>
</comment>
<proteinExistence type="inferred from homology"/>
<dbReference type="STRING" id="1137138.A0A067NF75"/>
<dbReference type="InterPro" id="IPR036249">
    <property type="entry name" value="Thioredoxin-like_sf"/>
</dbReference>
<dbReference type="GO" id="GO:0005739">
    <property type="term" value="C:mitochondrion"/>
    <property type="evidence" value="ECO:0007669"/>
    <property type="project" value="TreeGrafter"/>
</dbReference>
<organism evidence="9 10">
    <name type="scientific">Pleurotus ostreatus (strain PC15)</name>
    <name type="common">Oyster mushroom</name>
    <dbReference type="NCBI Taxonomy" id="1137138"/>
    <lineage>
        <taxon>Eukaryota</taxon>
        <taxon>Fungi</taxon>
        <taxon>Dikarya</taxon>
        <taxon>Basidiomycota</taxon>
        <taxon>Agaricomycotina</taxon>
        <taxon>Agaricomycetes</taxon>
        <taxon>Agaricomycetidae</taxon>
        <taxon>Agaricales</taxon>
        <taxon>Pleurotineae</taxon>
        <taxon>Pleurotaceae</taxon>
        <taxon>Pleurotus</taxon>
    </lineage>
</organism>
<dbReference type="InParanoid" id="A0A067NF75"/>
<dbReference type="OrthoDB" id="1882547at2759"/>
<keyword evidence="4 7" id="KW-0560">Oxidoreductase</keyword>
<evidence type="ECO:0000313" key="9">
    <source>
        <dbReference type="EMBL" id="KDQ22752.1"/>
    </source>
</evidence>
<dbReference type="GO" id="GO:0034599">
    <property type="term" value="P:cellular response to oxidative stress"/>
    <property type="evidence" value="ECO:0007669"/>
    <property type="project" value="InterPro"/>
</dbReference>
<dbReference type="GO" id="GO:0005829">
    <property type="term" value="C:cytosol"/>
    <property type="evidence" value="ECO:0007669"/>
    <property type="project" value="TreeGrafter"/>
</dbReference>
<keyword evidence="2 7" id="KW-0575">Peroxidase</keyword>